<proteinExistence type="predicted"/>
<dbReference type="Proteomes" id="UP000807306">
    <property type="component" value="Unassembled WGS sequence"/>
</dbReference>
<organism evidence="1 2">
    <name type="scientific">Crepidotus variabilis</name>
    <dbReference type="NCBI Taxonomy" id="179855"/>
    <lineage>
        <taxon>Eukaryota</taxon>
        <taxon>Fungi</taxon>
        <taxon>Dikarya</taxon>
        <taxon>Basidiomycota</taxon>
        <taxon>Agaricomycotina</taxon>
        <taxon>Agaricomycetes</taxon>
        <taxon>Agaricomycetidae</taxon>
        <taxon>Agaricales</taxon>
        <taxon>Agaricineae</taxon>
        <taxon>Crepidotaceae</taxon>
        <taxon>Crepidotus</taxon>
    </lineage>
</organism>
<evidence type="ECO:0000313" key="1">
    <source>
        <dbReference type="EMBL" id="KAF9534480.1"/>
    </source>
</evidence>
<dbReference type="AlphaFoldDB" id="A0A9P6ES98"/>
<reference evidence="1" key="1">
    <citation type="submission" date="2020-11" db="EMBL/GenBank/DDBJ databases">
        <authorList>
            <consortium name="DOE Joint Genome Institute"/>
            <person name="Ahrendt S."/>
            <person name="Riley R."/>
            <person name="Andreopoulos W."/>
            <person name="Labutti K."/>
            <person name="Pangilinan J."/>
            <person name="Ruiz-Duenas F.J."/>
            <person name="Barrasa J.M."/>
            <person name="Sanchez-Garcia M."/>
            <person name="Camarero S."/>
            <person name="Miyauchi S."/>
            <person name="Serrano A."/>
            <person name="Linde D."/>
            <person name="Babiker R."/>
            <person name="Drula E."/>
            <person name="Ayuso-Fernandez I."/>
            <person name="Pacheco R."/>
            <person name="Padilla G."/>
            <person name="Ferreira P."/>
            <person name="Barriuso J."/>
            <person name="Kellner H."/>
            <person name="Castanera R."/>
            <person name="Alfaro M."/>
            <person name="Ramirez L."/>
            <person name="Pisabarro A.G."/>
            <person name="Kuo A."/>
            <person name="Tritt A."/>
            <person name="Lipzen A."/>
            <person name="He G."/>
            <person name="Yan M."/>
            <person name="Ng V."/>
            <person name="Cullen D."/>
            <person name="Martin F."/>
            <person name="Rosso M.-N."/>
            <person name="Henrissat B."/>
            <person name="Hibbett D."/>
            <person name="Martinez A.T."/>
            <person name="Grigoriev I.V."/>
        </authorList>
    </citation>
    <scope>NUCLEOTIDE SEQUENCE</scope>
    <source>
        <strain evidence="1">CBS 506.95</strain>
    </source>
</reference>
<evidence type="ECO:0000313" key="2">
    <source>
        <dbReference type="Proteomes" id="UP000807306"/>
    </source>
</evidence>
<sequence length="153" mass="16936">MHCTIEYRMRSCRLSFSNTTLLYQMNPSRINSDAVSANITRSTSSKTPLSAGFSNLKSVLQQNIDISKTCLDQLQATNSNVESDSSEASSELFQNLLDETGQVAAMIAGNGQRQGSKENLSYAVEISEVNQCIHEDRLLNIKETLEGLKIHFL</sequence>
<protein>
    <submittedName>
        <fullName evidence="1">Uncharacterized protein</fullName>
    </submittedName>
</protein>
<keyword evidence="2" id="KW-1185">Reference proteome</keyword>
<comment type="caution">
    <text evidence="1">The sequence shown here is derived from an EMBL/GenBank/DDBJ whole genome shotgun (WGS) entry which is preliminary data.</text>
</comment>
<dbReference type="EMBL" id="MU157826">
    <property type="protein sequence ID" value="KAF9534480.1"/>
    <property type="molecule type" value="Genomic_DNA"/>
</dbReference>
<gene>
    <name evidence="1" type="ORF">CPB83DRAFT_338490</name>
</gene>
<accession>A0A9P6ES98</accession>
<name>A0A9P6ES98_9AGAR</name>